<feature type="active site" evidence="7">
    <location>
        <position position="63"/>
    </location>
</feature>
<dbReference type="NCBIfam" id="TIGR00080">
    <property type="entry name" value="pimt"/>
    <property type="match status" value="1"/>
</dbReference>
<keyword evidence="4 7" id="KW-0489">Methyltransferase</keyword>
<evidence type="ECO:0000256" key="7">
    <source>
        <dbReference type="HAMAP-Rule" id="MF_00090"/>
    </source>
</evidence>
<dbReference type="Pfam" id="PF01135">
    <property type="entry name" value="PCMT"/>
    <property type="match status" value="1"/>
</dbReference>
<dbReference type="RefSeq" id="WP_133529781.1">
    <property type="nucleotide sequence ID" value="NZ_SNXX01000004.1"/>
</dbReference>
<dbReference type="GO" id="GO:0030091">
    <property type="term" value="P:protein repair"/>
    <property type="evidence" value="ECO:0007669"/>
    <property type="project" value="UniProtKB-UniRule"/>
</dbReference>
<dbReference type="SUPFAM" id="SSF53335">
    <property type="entry name" value="S-adenosyl-L-methionine-dependent methyltransferases"/>
    <property type="match status" value="1"/>
</dbReference>
<dbReference type="GO" id="GO:0004719">
    <property type="term" value="F:protein-L-isoaspartate (D-aspartate) O-methyltransferase activity"/>
    <property type="evidence" value="ECO:0007669"/>
    <property type="project" value="UniProtKB-UniRule"/>
</dbReference>
<dbReference type="PANTHER" id="PTHR11579">
    <property type="entry name" value="PROTEIN-L-ISOASPARTATE O-METHYLTRANSFERASE"/>
    <property type="match status" value="1"/>
</dbReference>
<dbReference type="GO" id="GO:0005737">
    <property type="term" value="C:cytoplasm"/>
    <property type="evidence" value="ECO:0007669"/>
    <property type="project" value="UniProtKB-SubCell"/>
</dbReference>
<accession>A0A4R6SGK5</accession>
<dbReference type="CDD" id="cd02440">
    <property type="entry name" value="AdoMet_MTases"/>
    <property type="match status" value="1"/>
</dbReference>
<evidence type="ECO:0000256" key="5">
    <source>
        <dbReference type="ARBA" id="ARBA00022679"/>
    </source>
</evidence>
<dbReference type="EMBL" id="SNXX01000004">
    <property type="protein sequence ID" value="TDQ00028.1"/>
    <property type="molecule type" value="Genomic_DNA"/>
</dbReference>
<evidence type="ECO:0000256" key="4">
    <source>
        <dbReference type="ARBA" id="ARBA00022603"/>
    </source>
</evidence>
<dbReference type="AlphaFoldDB" id="A0A4R6SGK5"/>
<dbReference type="Gene3D" id="3.40.50.150">
    <property type="entry name" value="Vaccinia Virus protein VP39"/>
    <property type="match status" value="1"/>
</dbReference>
<comment type="function">
    <text evidence="7">Catalyzes the methyl esterification of L-isoaspartyl residues in peptides and proteins that result from spontaneous decomposition of normal L-aspartyl and L-asparaginyl residues. It plays a role in the repair and/or degradation of damaged proteins.</text>
</comment>
<keyword evidence="5 7" id="KW-0808">Transferase</keyword>
<dbReference type="InterPro" id="IPR029063">
    <property type="entry name" value="SAM-dependent_MTases_sf"/>
</dbReference>
<keyword evidence="3 7" id="KW-0963">Cytoplasm</keyword>
<comment type="subcellular location">
    <subcellularLocation>
        <location evidence="1 7">Cytoplasm</location>
    </subcellularLocation>
</comment>
<dbReference type="NCBIfam" id="NF001453">
    <property type="entry name" value="PRK00312.1"/>
    <property type="match status" value="1"/>
</dbReference>
<dbReference type="PROSITE" id="PS01279">
    <property type="entry name" value="PCMT"/>
    <property type="match status" value="1"/>
</dbReference>
<comment type="caution">
    <text evidence="8">The sequence shown here is derived from an EMBL/GenBank/DDBJ whole genome shotgun (WGS) entry which is preliminary data.</text>
</comment>
<comment type="similarity">
    <text evidence="2 7">Belongs to the methyltransferase superfamily. L-isoaspartyl/D-aspartyl protein methyltransferase family.</text>
</comment>
<comment type="catalytic activity">
    <reaction evidence="7">
        <text>[protein]-L-isoaspartate + S-adenosyl-L-methionine = [protein]-L-isoaspartate alpha-methyl ester + S-adenosyl-L-homocysteine</text>
        <dbReference type="Rhea" id="RHEA:12705"/>
        <dbReference type="Rhea" id="RHEA-COMP:12143"/>
        <dbReference type="Rhea" id="RHEA-COMP:12144"/>
        <dbReference type="ChEBI" id="CHEBI:57856"/>
        <dbReference type="ChEBI" id="CHEBI:59789"/>
        <dbReference type="ChEBI" id="CHEBI:90596"/>
        <dbReference type="ChEBI" id="CHEBI:90598"/>
        <dbReference type="EC" id="2.1.1.77"/>
    </reaction>
</comment>
<dbReference type="Proteomes" id="UP000295176">
    <property type="component" value="Unassembled WGS sequence"/>
</dbReference>
<evidence type="ECO:0000313" key="9">
    <source>
        <dbReference type="Proteomes" id="UP000295176"/>
    </source>
</evidence>
<dbReference type="HAMAP" id="MF_00090">
    <property type="entry name" value="PIMT"/>
    <property type="match status" value="1"/>
</dbReference>
<gene>
    <name evidence="7" type="primary">pcm</name>
    <name evidence="8" type="ORF">C7957_10429</name>
</gene>
<dbReference type="InterPro" id="IPR000682">
    <property type="entry name" value="PCMT"/>
</dbReference>
<protein>
    <recommendedName>
        <fullName evidence="7">Protein-L-isoaspartate O-methyltransferase</fullName>
        <ecNumber evidence="7">2.1.1.77</ecNumber>
    </recommendedName>
    <alternativeName>
        <fullName evidence="7">L-isoaspartyl protein carboxyl methyltransferase</fullName>
    </alternativeName>
    <alternativeName>
        <fullName evidence="7">Protein L-isoaspartyl methyltransferase</fullName>
    </alternativeName>
    <alternativeName>
        <fullName evidence="7">Protein-beta-aspartate methyltransferase</fullName>
        <shortName evidence="7">PIMT</shortName>
    </alternativeName>
</protein>
<dbReference type="FunFam" id="3.40.50.150:FF:000010">
    <property type="entry name" value="Protein-L-isoaspartate O-methyltransferase"/>
    <property type="match status" value="1"/>
</dbReference>
<keyword evidence="6 7" id="KW-0949">S-adenosyl-L-methionine</keyword>
<proteinExistence type="inferred from homology"/>
<evidence type="ECO:0000256" key="1">
    <source>
        <dbReference type="ARBA" id="ARBA00004496"/>
    </source>
</evidence>
<reference evidence="8 9" key="1">
    <citation type="submission" date="2019-03" db="EMBL/GenBank/DDBJ databases">
        <title>Subsurface microbial communities from deep shales in Ohio and West Virginia, USA.</title>
        <authorList>
            <person name="Wrighton K."/>
        </authorList>
    </citation>
    <scope>NUCLEOTIDE SEQUENCE [LARGE SCALE GENOMIC DNA]</scope>
    <source>
        <strain evidence="8 9">MSL 7</strain>
    </source>
</reference>
<evidence type="ECO:0000313" key="8">
    <source>
        <dbReference type="EMBL" id="TDQ00028.1"/>
    </source>
</evidence>
<dbReference type="PANTHER" id="PTHR11579:SF0">
    <property type="entry name" value="PROTEIN-L-ISOASPARTATE(D-ASPARTATE) O-METHYLTRANSFERASE"/>
    <property type="match status" value="1"/>
</dbReference>
<evidence type="ECO:0000256" key="3">
    <source>
        <dbReference type="ARBA" id="ARBA00022490"/>
    </source>
</evidence>
<evidence type="ECO:0000256" key="2">
    <source>
        <dbReference type="ARBA" id="ARBA00005369"/>
    </source>
</evidence>
<name>A0A4R6SGK5_9FIRM</name>
<evidence type="ECO:0000256" key="6">
    <source>
        <dbReference type="ARBA" id="ARBA00022691"/>
    </source>
</evidence>
<organism evidence="8 9">
    <name type="scientific">Halanaerobium saccharolyticum</name>
    <dbReference type="NCBI Taxonomy" id="43595"/>
    <lineage>
        <taxon>Bacteria</taxon>
        <taxon>Bacillati</taxon>
        <taxon>Bacillota</taxon>
        <taxon>Clostridia</taxon>
        <taxon>Halanaerobiales</taxon>
        <taxon>Halanaerobiaceae</taxon>
        <taxon>Halanaerobium</taxon>
    </lineage>
</organism>
<dbReference type="EC" id="2.1.1.77" evidence="7"/>
<sequence length="216" mass="24396">MTVDYEKLRLEMVKEQLEKRGIKDQSVLEAFKKVPRERFMLAENRELAYADGAQTIEAGQTISQPYIVAKMLEALNLSPADRVLEIGTGSGYAAALLAEIAGEVYTVERIEKLAVKARNVLSKLNYENVRVKTGDGTLGWEEYAPYDAILVSAAAPYLPEKLKTQLNKKGRIIIPIGERGGIQQLKLYTRRYNGNLKEEDLEYVRFVPLLGEDSWR</sequence>
<dbReference type="GO" id="GO:0032259">
    <property type="term" value="P:methylation"/>
    <property type="evidence" value="ECO:0007669"/>
    <property type="project" value="UniProtKB-KW"/>
</dbReference>